<dbReference type="Gene3D" id="3.40.50.300">
    <property type="entry name" value="P-loop containing nucleotide triphosphate hydrolases"/>
    <property type="match status" value="1"/>
</dbReference>
<organism evidence="5 6">
    <name type="scientific">Phytophthora palmivora</name>
    <dbReference type="NCBI Taxonomy" id="4796"/>
    <lineage>
        <taxon>Eukaryota</taxon>
        <taxon>Sar</taxon>
        <taxon>Stramenopiles</taxon>
        <taxon>Oomycota</taxon>
        <taxon>Peronosporomycetes</taxon>
        <taxon>Peronosporales</taxon>
        <taxon>Peronosporaceae</taxon>
        <taxon>Phytophthora</taxon>
    </lineage>
</organism>
<feature type="domain" description="Helicase ATP-binding" evidence="4">
    <location>
        <begin position="7"/>
        <end position="204"/>
    </location>
</feature>
<dbReference type="SUPFAM" id="SSF52540">
    <property type="entry name" value="P-loop containing nucleoside triphosphate hydrolases"/>
    <property type="match status" value="1"/>
</dbReference>
<evidence type="ECO:0000256" key="2">
    <source>
        <dbReference type="ARBA" id="ARBA00022801"/>
    </source>
</evidence>
<evidence type="ECO:0000256" key="1">
    <source>
        <dbReference type="ARBA" id="ARBA00022741"/>
    </source>
</evidence>
<dbReference type="EMBL" id="NCKW01006650">
    <property type="protein sequence ID" value="POM71041.1"/>
    <property type="molecule type" value="Genomic_DNA"/>
</dbReference>
<feature type="non-terminal residue" evidence="5">
    <location>
        <position position="204"/>
    </location>
</feature>
<dbReference type="GO" id="GO:0005634">
    <property type="term" value="C:nucleus"/>
    <property type="evidence" value="ECO:0007669"/>
    <property type="project" value="TreeGrafter"/>
</dbReference>
<keyword evidence="1" id="KW-0547">Nucleotide-binding</keyword>
<reference evidence="5 6" key="1">
    <citation type="journal article" date="2017" name="Genome Biol. Evol.">
        <title>Phytophthora megakarya and P. palmivora, closely related causal agents of cacao black pod rot, underwent increases in genome sizes and gene numbers by different mechanisms.</title>
        <authorList>
            <person name="Ali S.S."/>
            <person name="Shao J."/>
            <person name="Lary D.J."/>
            <person name="Kronmiller B."/>
            <person name="Shen D."/>
            <person name="Strem M.D."/>
            <person name="Amoako-Attah I."/>
            <person name="Akrofi A.Y."/>
            <person name="Begoude B.A."/>
            <person name="Ten Hoopen G.M."/>
            <person name="Coulibaly K."/>
            <person name="Kebe B.I."/>
            <person name="Melnick R.L."/>
            <person name="Guiltinan M.J."/>
            <person name="Tyler B.M."/>
            <person name="Meinhardt L.W."/>
            <person name="Bailey B.A."/>
        </authorList>
    </citation>
    <scope>NUCLEOTIDE SEQUENCE [LARGE SCALE GENOMIC DNA]</scope>
    <source>
        <strain evidence="6">sbr112.9</strain>
    </source>
</reference>
<dbReference type="GO" id="GO:0010569">
    <property type="term" value="P:regulation of double-strand break repair via homologous recombination"/>
    <property type="evidence" value="ECO:0007669"/>
    <property type="project" value="TreeGrafter"/>
</dbReference>
<proteinExistence type="predicted"/>
<dbReference type="InterPro" id="IPR027417">
    <property type="entry name" value="P-loop_NTPase"/>
</dbReference>
<gene>
    <name evidence="5" type="ORF">PHPALM_12444</name>
</gene>
<dbReference type="AlphaFoldDB" id="A0A2P4XZQ0"/>
<dbReference type="GO" id="GO:0045910">
    <property type="term" value="P:negative regulation of DNA recombination"/>
    <property type="evidence" value="ECO:0007669"/>
    <property type="project" value="TreeGrafter"/>
</dbReference>
<name>A0A2P4XZQ0_9STRA</name>
<keyword evidence="2" id="KW-0378">Hydrolase</keyword>
<dbReference type="PROSITE" id="PS51193">
    <property type="entry name" value="HELICASE_ATP_BIND_2"/>
    <property type="match status" value="1"/>
</dbReference>
<dbReference type="InterPro" id="IPR014013">
    <property type="entry name" value="Helic_SF1/SF2_ATP-bd_DinG/Rad3"/>
</dbReference>
<keyword evidence="3" id="KW-0067">ATP-binding</keyword>
<dbReference type="PANTHER" id="PTHR11472">
    <property type="entry name" value="DNA REPAIR DEAD HELICASE RAD3/XP-D SUBFAMILY MEMBER"/>
    <property type="match status" value="1"/>
</dbReference>
<dbReference type="GO" id="GO:0016818">
    <property type="term" value="F:hydrolase activity, acting on acid anhydrides, in phosphorus-containing anhydrides"/>
    <property type="evidence" value="ECO:0007669"/>
    <property type="project" value="InterPro"/>
</dbReference>
<dbReference type="GO" id="GO:1904430">
    <property type="term" value="P:negative regulation of t-circle formation"/>
    <property type="evidence" value="ECO:0007669"/>
    <property type="project" value="TreeGrafter"/>
</dbReference>
<keyword evidence="6" id="KW-1185">Reference proteome</keyword>
<evidence type="ECO:0000256" key="3">
    <source>
        <dbReference type="ARBA" id="ARBA00022840"/>
    </source>
</evidence>
<dbReference type="OrthoDB" id="19182at2759"/>
<dbReference type="GO" id="GO:0090657">
    <property type="term" value="P:telomeric loop disassembly"/>
    <property type="evidence" value="ECO:0007669"/>
    <property type="project" value="TreeGrafter"/>
</dbReference>
<dbReference type="SMART" id="SM00488">
    <property type="entry name" value="DEXDc2"/>
    <property type="match status" value="1"/>
</dbReference>
<dbReference type="GO" id="GO:0003677">
    <property type="term" value="F:DNA binding"/>
    <property type="evidence" value="ECO:0007669"/>
    <property type="project" value="InterPro"/>
</dbReference>
<accession>A0A2P4XZQ0</accession>
<dbReference type="InterPro" id="IPR006554">
    <property type="entry name" value="Helicase-like_DEXD_c2"/>
</dbReference>
<dbReference type="Pfam" id="PF06733">
    <property type="entry name" value="DEAD_2"/>
    <property type="match status" value="1"/>
</dbReference>
<evidence type="ECO:0000259" key="4">
    <source>
        <dbReference type="PROSITE" id="PS51193"/>
    </source>
</evidence>
<dbReference type="GO" id="GO:0003678">
    <property type="term" value="F:DNA helicase activity"/>
    <property type="evidence" value="ECO:0007669"/>
    <property type="project" value="InterPro"/>
</dbReference>
<dbReference type="GO" id="GO:0070182">
    <property type="term" value="F:DNA polymerase binding"/>
    <property type="evidence" value="ECO:0007669"/>
    <property type="project" value="TreeGrafter"/>
</dbReference>
<dbReference type="GO" id="GO:0005524">
    <property type="term" value="F:ATP binding"/>
    <property type="evidence" value="ECO:0007669"/>
    <property type="project" value="UniProtKB-KW"/>
</dbReference>
<dbReference type="Proteomes" id="UP000237271">
    <property type="component" value="Unassembled WGS sequence"/>
</dbReference>
<evidence type="ECO:0000313" key="6">
    <source>
        <dbReference type="Proteomes" id="UP000237271"/>
    </source>
</evidence>
<dbReference type="InterPro" id="IPR010614">
    <property type="entry name" value="RAD3-like_helicase_DEAD"/>
</dbReference>
<comment type="caution">
    <text evidence="5">The sequence shown here is derived from an EMBL/GenBank/DDBJ whole genome shotgun (WGS) entry which is preliminary data.</text>
</comment>
<dbReference type="PANTHER" id="PTHR11472:SF34">
    <property type="entry name" value="REGULATOR OF TELOMERE ELONGATION HELICASE 1"/>
    <property type="match status" value="1"/>
</dbReference>
<protein>
    <recommendedName>
        <fullName evidence="4">Helicase ATP-binding domain-containing protein</fullName>
    </recommendedName>
</protein>
<dbReference type="InterPro" id="IPR045028">
    <property type="entry name" value="DinG/Rad3-like"/>
</dbReference>
<sequence>MVTLEICGIPVEFPFPPYDSQLIYMEKVLLALSSKQNAILESPTGTGKTLCLLCATLAWRRELQKKLGTSSLAQKRPGGSLAYEGYGSDGESEAPQLPRIIYSSRTHSQLKQVVQELKNTSYRPNVAVLGSREHLCVNEKVSKLRGTRQNLACRSTCKDRRCMYKLGFDSYAKRTKQSQPIMDIEELVTTMKEKTVSTAAMVDW</sequence>
<evidence type="ECO:0000313" key="5">
    <source>
        <dbReference type="EMBL" id="POM71041.1"/>
    </source>
</evidence>